<feature type="region of interest" description="Disordered" evidence="1">
    <location>
        <begin position="141"/>
        <end position="173"/>
    </location>
</feature>
<keyword evidence="3" id="KW-1185">Reference proteome</keyword>
<accession>A0ABN9TEL3</accession>
<reference evidence="2" key="1">
    <citation type="submission" date="2023-10" db="EMBL/GenBank/DDBJ databases">
        <authorList>
            <person name="Chen Y."/>
            <person name="Shah S."/>
            <person name="Dougan E. K."/>
            <person name="Thang M."/>
            <person name="Chan C."/>
        </authorList>
    </citation>
    <scope>NUCLEOTIDE SEQUENCE [LARGE SCALE GENOMIC DNA]</scope>
</reference>
<dbReference type="EMBL" id="CAUYUJ010014587">
    <property type="protein sequence ID" value="CAK0843546.1"/>
    <property type="molecule type" value="Genomic_DNA"/>
</dbReference>
<dbReference type="Proteomes" id="UP001189429">
    <property type="component" value="Unassembled WGS sequence"/>
</dbReference>
<sequence>MPEVLNVEGVGNGRQQCTEFGRVPIALPAQEHETEGTPAVYTAPVVPNSNIPALLGLRPFRQLRTVFDIVNNKNHFLGPGDATFQLPPGTRPCDLEGAPSGHLMLPVSEFQQLGSNRSGNGASPTSVTTLNLYHHNSHGVTEAASVAKRPGDDDVRTTSTGQPTVEPPLARSDTCDVGDEALRHAGQSKDLPNTLDIGLLVVRSLVFSIFATDTSVSQVISWQARGLLILSRYLSAWSTELGSWTISTLSVNKLCMNVDADTAVKFKPDLAWIALTGAPTSSINNRERLRACTVAQIVMEAVDLKVNLIPCHTDMSEMHEARCDMVKALTEFVWQQIITADSASGGETILNATKSDGHMEMLPESNPLAKSETLTLMSSKTVSFNDSVEIYPTEARIRQKAKEKHINIQNAASGRPQKTKQRNMKGYEKVWSDCGDDMSSIDLEITQSKVVNEMEMQTTKVKMEHHLSQDKMQLSRSYLHLHLLELILQADHWQLIDAIGPQLG</sequence>
<gene>
    <name evidence="2" type="ORF">PCOR1329_LOCUS37865</name>
</gene>
<evidence type="ECO:0000313" key="3">
    <source>
        <dbReference type="Proteomes" id="UP001189429"/>
    </source>
</evidence>
<proteinExistence type="predicted"/>
<evidence type="ECO:0000256" key="1">
    <source>
        <dbReference type="SAM" id="MobiDB-lite"/>
    </source>
</evidence>
<evidence type="ECO:0000313" key="2">
    <source>
        <dbReference type="EMBL" id="CAK0843546.1"/>
    </source>
</evidence>
<protein>
    <submittedName>
        <fullName evidence="2">Uncharacterized protein</fullName>
    </submittedName>
</protein>
<comment type="caution">
    <text evidence="2">The sequence shown here is derived from an EMBL/GenBank/DDBJ whole genome shotgun (WGS) entry which is preliminary data.</text>
</comment>
<name>A0ABN9TEL3_9DINO</name>
<organism evidence="2 3">
    <name type="scientific">Prorocentrum cordatum</name>
    <dbReference type="NCBI Taxonomy" id="2364126"/>
    <lineage>
        <taxon>Eukaryota</taxon>
        <taxon>Sar</taxon>
        <taxon>Alveolata</taxon>
        <taxon>Dinophyceae</taxon>
        <taxon>Prorocentrales</taxon>
        <taxon>Prorocentraceae</taxon>
        <taxon>Prorocentrum</taxon>
    </lineage>
</organism>